<gene>
    <name evidence="1" type="ORF">T265_06754</name>
</gene>
<dbReference type="EMBL" id="KL596763">
    <property type="protein sequence ID" value="KER25901.1"/>
    <property type="molecule type" value="Genomic_DNA"/>
</dbReference>
<sequence>MLFVRTKDAGRKYCDRTDCPSLSSRFRLRTSGDAEAAAAGYAGVNTVLSERAEASLLGYPLTVASVRFVWQHRRRHSREKRSSIARRVSQSTNLRPATILVADRWTRSMRVTFFVRSE</sequence>
<dbReference type="CTD" id="20320933"/>
<protein>
    <submittedName>
        <fullName evidence="1">Uncharacterized protein</fullName>
    </submittedName>
</protein>
<dbReference type="AlphaFoldDB" id="A0A074ZF34"/>
<evidence type="ECO:0000313" key="1">
    <source>
        <dbReference type="EMBL" id="KER25901.1"/>
    </source>
</evidence>
<dbReference type="KEGG" id="ovi:T265_06754"/>
<proteinExistence type="predicted"/>
<dbReference type="GeneID" id="20320933"/>
<dbReference type="RefSeq" id="XP_009170363.1">
    <property type="nucleotide sequence ID" value="XM_009172099.1"/>
</dbReference>
<keyword evidence="2" id="KW-1185">Reference proteome</keyword>
<dbReference type="Proteomes" id="UP000054324">
    <property type="component" value="Unassembled WGS sequence"/>
</dbReference>
<name>A0A074ZF34_OPIVI</name>
<accession>A0A074ZF34</accession>
<evidence type="ECO:0000313" key="2">
    <source>
        <dbReference type="Proteomes" id="UP000054324"/>
    </source>
</evidence>
<organism evidence="1 2">
    <name type="scientific">Opisthorchis viverrini</name>
    <name type="common">Southeast Asian liver fluke</name>
    <dbReference type="NCBI Taxonomy" id="6198"/>
    <lineage>
        <taxon>Eukaryota</taxon>
        <taxon>Metazoa</taxon>
        <taxon>Spiralia</taxon>
        <taxon>Lophotrochozoa</taxon>
        <taxon>Platyhelminthes</taxon>
        <taxon>Trematoda</taxon>
        <taxon>Digenea</taxon>
        <taxon>Opisthorchiida</taxon>
        <taxon>Opisthorchiata</taxon>
        <taxon>Opisthorchiidae</taxon>
        <taxon>Opisthorchis</taxon>
    </lineage>
</organism>
<reference evidence="1 2" key="1">
    <citation type="submission" date="2013-11" db="EMBL/GenBank/DDBJ databases">
        <title>Opisthorchis viverrini - life in the bile duct.</title>
        <authorList>
            <person name="Young N.D."/>
            <person name="Nagarajan N."/>
            <person name="Lin S.J."/>
            <person name="Korhonen P.K."/>
            <person name="Jex A.R."/>
            <person name="Hall R.S."/>
            <person name="Safavi-Hemami H."/>
            <person name="Kaewkong W."/>
            <person name="Bertrand D."/>
            <person name="Gao S."/>
            <person name="Seet Q."/>
            <person name="Wongkham S."/>
            <person name="Teh B.T."/>
            <person name="Wongkham C."/>
            <person name="Intapan P.M."/>
            <person name="Maleewong W."/>
            <person name="Yang X."/>
            <person name="Hu M."/>
            <person name="Wang Z."/>
            <person name="Hofmann A."/>
            <person name="Sternberg P.W."/>
            <person name="Tan P."/>
            <person name="Wang J."/>
            <person name="Gasser R.B."/>
        </authorList>
    </citation>
    <scope>NUCLEOTIDE SEQUENCE [LARGE SCALE GENOMIC DNA]</scope>
</reference>